<reference evidence="2 3" key="1">
    <citation type="submission" date="2024-06" db="EMBL/GenBank/DDBJ databases">
        <title>Halorubrum miltondacostae sp. nov., a potential PHA producer isolated from an inland solar saltern in Rio Maior, Portugal.</title>
        <authorList>
            <person name="Albuquerque L."/>
            <person name="Viver T."/>
            <person name="Barroso C."/>
            <person name="Claudino R."/>
            <person name="Galvan M."/>
            <person name="Simoes G."/>
            <person name="Lobo Da Cunha A."/>
            <person name="Egas C."/>
        </authorList>
    </citation>
    <scope>NUCLEOTIDE SEQUENCE [LARGE SCALE GENOMIC DNA]</scope>
    <source>
        <strain evidence="2 3">RMP-11</strain>
    </source>
</reference>
<sequence length="244" mass="24370">MNKTFAVICALVVVFASISAGVSVAMLSDKESVSLGFSADVPAPDPVVLGDNMTESVNASIDEVTSIEKVSENGPVTTTTNGMADPPAPDSNESLGSGPPDRNDDGANRNATGDEQVSDLPAPGESTNSTNTSATLSGSTTDESLTDDGQTSPSDQNSTPSEESNDTHSGTEANQLSDSDSHNPPSSDAGDDSKAADTSDGEAADTSDGEAADNDTGSDSDGANIGSGSDDINDPSDGADSTDQ</sequence>
<name>A0ABD5M492_9EURY</name>
<organism evidence="2 3">
    <name type="scientific">Halorubrum miltondacostae</name>
    <dbReference type="NCBI Taxonomy" id="3076378"/>
    <lineage>
        <taxon>Archaea</taxon>
        <taxon>Methanobacteriati</taxon>
        <taxon>Methanobacteriota</taxon>
        <taxon>Stenosarchaea group</taxon>
        <taxon>Halobacteria</taxon>
        <taxon>Halobacteriales</taxon>
        <taxon>Haloferacaceae</taxon>
        <taxon>Halorubrum</taxon>
    </lineage>
</organism>
<evidence type="ECO:0000256" key="1">
    <source>
        <dbReference type="SAM" id="MobiDB-lite"/>
    </source>
</evidence>
<gene>
    <name evidence="2" type="ORF">ABNG04_14250</name>
</gene>
<proteinExistence type="predicted"/>
<feature type="compositionally biased region" description="Low complexity" evidence="1">
    <location>
        <begin position="126"/>
        <end position="141"/>
    </location>
</feature>
<comment type="caution">
    <text evidence="2">The sequence shown here is derived from an EMBL/GenBank/DDBJ whole genome shotgun (WGS) entry which is preliminary data.</text>
</comment>
<dbReference type="EMBL" id="JBEDNY010000005">
    <property type="protein sequence ID" value="MEZ3165017.1"/>
    <property type="molecule type" value="Genomic_DNA"/>
</dbReference>
<accession>A0ABD5M492</accession>
<evidence type="ECO:0008006" key="4">
    <source>
        <dbReference type="Google" id="ProtNLM"/>
    </source>
</evidence>
<feature type="compositionally biased region" description="Polar residues" evidence="1">
    <location>
        <begin position="147"/>
        <end position="176"/>
    </location>
</feature>
<feature type="compositionally biased region" description="Acidic residues" evidence="1">
    <location>
        <begin position="199"/>
        <end position="218"/>
    </location>
</feature>
<evidence type="ECO:0000313" key="3">
    <source>
        <dbReference type="Proteomes" id="UP001567572"/>
    </source>
</evidence>
<evidence type="ECO:0000313" key="2">
    <source>
        <dbReference type="EMBL" id="MEZ3165017.1"/>
    </source>
</evidence>
<keyword evidence="3" id="KW-1185">Reference proteome</keyword>
<dbReference type="RefSeq" id="WP_371163055.1">
    <property type="nucleotide sequence ID" value="NZ_JBEDNX010000007.1"/>
</dbReference>
<dbReference type="AlphaFoldDB" id="A0ABD5M492"/>
<dbReference type="Proteomes" id="UP001567572">
    <property type="component" value="Unassembled WGS sequence"/>
</dbReference>
<protein>
    <recommendedName>
        <fullName evidence="4">Cell surface protein</fullName>
    </recommendedName>
</protein>
<feature type="region of interest" description="Disordered" evidence="1">
    <location>
        <begin position="62"/>
        <end position="244"/>
    </location>
</feature>